<dbReference type="PANTHER" id="PTHR46012:SF2">
    <property type="entry name" value="IP22168P"/>
    <property type="match status" value="1"/>
</dbReference>
<dbReference type="AlphaFoldDB" id="K8F7D5"/>
<dbReference type="KEGG" id="bpg:Bathy19g00650"/>
<gene>
    <name evidence="6" type="ordered locus">Bathy19g00650</name>
</gene>
<evidence type="ECO:0000256" key="5">
    <source>
        <dbReference type="SAM" id="Phobius"/>
    </source>
</evidence>
<keyword evidence="3" id="KW-0808">Transferase</keyword>
<evidence type="ECO:0000313" key="7">
    <source>
        <dbReference type="Proteomes" id="UP000198341"/>
    </source>
</evidence>
<evidence type="ECO:0000256" key="4">
    <source>
        <dbReference type="ARBA" id="ARBA00022968"/>
    </source>
</evidence>
<keyword evidence="4" id="KW-0735">Signal-anchor</keyword>
<dbReference type="GeneID" id="19010721"/>
<dbReference type="GO" id="GO:0016020">
    <property type="term" value="C:membrane"/>
    <property type="evidence" value="ECO:0007669"/>
    <property type="project" value="UniProtKB-SubCell"/>
</dbReference>
<evidence type="ECO:0000313" key="6">
    <source>
        <dbReference type="EMBL" id="CCO20755.1"/>
    </source>
</evidence>
<dbReference type="InterPro" id="IPR029044">
    <property type="entry name" value="Nucleotide-diphossugar_trans"/>
</dbReference>
<keyword evidence="7" id="KW-1185">Reference proteome</keyword>
<reference evidence="6 7" key="1">
    <citation type="submission" date="2011-10" db="EMBL/GenBank/DDBJ databases">
        <authorList>
            <person name="Genoscope - CEA"/>
        </authorList>
    </citation>
    <scope>NUCLEOTIDE SEQUENCE [LARGE SCALE GENOMIC DNA]</scope>
    <source>
        <strain evidence="6 7">RCC 1105</strain>
    </source>
</reference>
<dbReference type="RefSeq" id="XP_007508036.1">
    <property type="nucleotide sequence ID" value="XM_007507974.1"/>
</dbReference>
<evidence type="ECO:0000256" key="2">
    <source>
        <dbReference type="ARBA" id="ARBA00022676"/>
    </source>
</evidence>
<accession>K8F7D5</accession>
<proteinExistence type="predicted"/>
<dbReference type="GO" id="GO:0016266">
    <property type="term" value="P:protein O-linked glycosylation via N-acetyl-galactosamine"/>
    <property type="evidence" value="ECO:0007669"/>
    <property type="project" value="TreeGrafter"/>
</dbReference>
<dbReference type="eggNOG" id="KOG3765">
    <property type="taxonomic scope" value="Eukaryota"/>
</dbReference>
<evidence type="ECO:0000256" key="3">
    <source>
        <dbReference type="ARBA" id="ARBA00022679"/>
    </source>
</evidence>
<name>K8F7D5_9CHLO</name>
<keyword evidence="2" id="KW-0328">Glycosyltransferase</keyword>
<dbReference type="Proteomes" id="UP000198341">
    <property type="component" value="Chromosome 19"/>
</dbReference>
<dbReference type="GO" id="GO:0035252">
    <property type="term" value="F:UDP-xylosyltransferase activity"/>
    <property type="evidence" value="ECO:0007669"/>
    <property type="project" value="TreeGrafter"/>
</dbReference>
<evidence type="ECO:0000256" key="1">
    <source>
        <dbReference type="ARBA" id="ARBA00004606"/>
    </source>
</evidence>
<keyword evidence="5" id="KW-0472">Membrane</keyword>
<dbReference type="OrthoDB" id="6238971at2759"/>
<protein>
    <submittedName>
        <fullName evidence="6">Glycosyltransferase family 8</fullName>
    </submittedName>
</protein>
<dbReference type="Gene3D" id="3.90.550.10">
    <property type="entry name" value="Spore Coat Polysaccharide Biosynthesis Protein SpsA, Chain A"/>
    <property type="match status" value="1"/>
</dbReference>
<dbReference type="PANTHER" id="PTHR46012">
    <property type="entry name" value="IP22168P"/>
    <property type="match status" value="1"/>
</dbReference>
<feature type="transmembrane region" description="Helical" evidence="5">
    <location>
        <begin position="12"/>
        <end position="29"/>
    </location>
</feature>
<organism evidence="6 7">
    <name type="scientific">Bathycoccus prasinos</name>
    <dbReference type="NCBI Taxonomy" id="41875"/>
    <lineage>
        <taxon>Eukaryota</taxon>
        <taxon>Viridiplantae</taxon>
        <taxon>Chlorophyta</taxon>
        <taxon>Mamiellophyceae</taxon>
        <taxon>Mamiellales</taxon>
        <taxon>Bathycoccaceae</taxon>
        <taxon>Bathycoccus</taxon>
    </lineage>
</organism>
<keyword evidence="5" id="KW-0812">Transmembrane</keyword>
<dbReference type="SUPFAM" id="SSF53448">
    <property type="entry name" value="Nucleotide-diphospho-sugar transferases"/>
    <property type="match status" value="1"/>
</dbReference>
<dbReference type="EMBL" id="FO082260">
    <property type="protein sequence ID" value="CCO20755.1"/>
    <property type="molecule type" value="Genomic_DNA"/>
</dbReference>
<keyword evidence="5" id="KW-1133">Transmembrane helix</keyword>
<comment type="subcellular location">
    <subcellularLocation>
        <location evidence="1">Membrane</location>
        <topology evidence="1">Single-pass type II membrane protein</topology>
    </subcellularLocation>
</comment>
<sequence length="369" mass="42017">MLSAACLNGRFGYIVFFIVAMLILTSKELDFLRKKSSSTELSFTSPSQVHIAITACGRALYGKDALLTIKSIIAEMVPSSGLAHLLISIVWDESKVIDEVLVKPLLLHVTKYSYHKFVQIRLVPASELPKELEVPFGKCASQRLFFAENPHFTNEDALIYVDTDVLFLKSPLLLWNIFSCFSPLQKFGMANETNGGTGGYYRKRLSKNHVPCSQGSCKCKNGLRCKRFYGLYGLNSGVALMNLTRIRRSDFQSRIRIAMTSFKFYGDQDVYNHLFAERNDVHVLPCIWNIRSDSRCDFAKNDESLGILHGNRKLFHRLEGSLSVQDFNLQKFDVHHQRIRNMKWDKLGPRCLGCFQNTILKQTNVCQCC</sequence>
<dbReference type="InterPro" id="IPR051993">
    <property type="entry name" value="Glycosyltransferase_8"/>
</dbReference>